<dbReference type="AlphaFoldDB" id="A0AAV1SI16"/>
<evidence type="ECO:0000313" key="1">
    <source>
        <dbReference type="EMBL" id="CAK7351263.1"/>
    </source>
</evidence>
<comment type="caution">
    <text evidence="1">The sequence shown here is derived from an EMBL/GenBank/DDBJ whole genome shotgun (WGS) entry which is preliminary data.</text>
</comment>
<sequence length="121" mass="13890">MAASEILSGSLLKHELVETKTAHVASFVMVLLDVLLPLQKRQNALERRRGSPQPILPKYLQSAQFILALTVDRKSKGQSFRQGVYCKDQQITYPFQIWHRPKPIWSHLIEPKTIFNPNNAK</sequence>
<accession>A0AAV1SI16</accession>
<keyword evidence="2" id="KW-1185">Reference proteome</keyword>
<dbReference type="EMBL" id="CAWUPB010001184">
    <property type="protein sequence ID" value="CAK7351263.1"/>
    <property type="molecule type" value="Genomic_DNA"/>
</dbReference>
<dbReference type="Proteomes" id="UP001314170">
    <property type="component" value="Unassembled WGS sequence"/>
</dbReference>
<gene>
    <name evidence="1" type="ORF">DCAF_LOCUS23766</name>
</gene>
<protein>
    <submittedName>
        <fullName evidence="1">Uncharacterized protein</fullName>
    </submittedName>
</protein>
<organism evidence="1 2">
    <name type="scientific">Dovyalis caffra</name>
    <dbReference type="NCBI Taxonomy" id="77055"/>
    <lineage>
        <taxon>Eukaryota</taxon>
        <taxon>Viridiplantae</taxon>
        <taxon>Streptophyta</taxon>
        <taxon>Embryophyta</taxon>
        <taxon>Tracheophyta</taxon>
        <taxon>Spermatophyta</taxon>
        <taxon>Magnoliopsida</taxon>
        <taxon>eudicotyledons</taxon>
        <taxon>Gunneridae</taxon>
        <taxon>Pentapetalae</taxon>
        <taxon>rosids</taxon>
        <taxon>fabids</taxon>
        <taxon>Malpighiales</taxon>
        <taxon>Salicaceae</taxon>
        <taxon>Flacourtieae</taxon>
        <taxon>Dovyalis</taxon>
    </lineage>
</organism>
<evidence type="ECO:0000313" key="2">
    <source>
        <dbReference type="Proteomes" id="UP001314170"/>
    </source>
</evidence>
<proteinExistence type="predicted"/>
<reference evidence="1 2" key="1">
    <citation type="submission" date="2024-01" db="EMBL/GenBank/DDBJ databases">
        <authorList>
            <person name="Waweru B."/>
        </authorList>
    </citation>
    <scope>NUCLEOTIDE SEQUENCE [LARGE SCALE GENOMIC DNA]</scope>
</reference>
<name>A0AAV1SI16_9ROSI</name>